<accession>X1DG75</accession>
<reference evidence="1" key="1">
    <citation type="journal article" date="2014" name="Front. Microbiol.">
        <title>High frequency of phylogenetically diverse reductive dehalogenase-homologous genes in deep subseafloor sedimentary metagenomes.</title>
        <authorList>
            <person name="Kawai M."/>
            <person name="Futagami T."/>
            <person name="Toyoda A."/>
            <person name="Takaki Y."/>
            <person name="Nishi S."/>
            <person name="Hori S."/>
            <person name="Arai W."/>
            <person name="Tsubouchi T."/>
            <person name="Morono Y."/>
            <person name="Uchiyama I."/>
            <person name="Ito T."/>
            <person name="Fujiyama A."/>
            <person name="Inagaki F."/>
            <person name="Takami H."/>
        </authorList>
    </citation>
    <scope>NUCLEOTIDE SEQUENCE</scope>
    <source>
        <strain evidence="1">Expedition CK06-06</strain>
    </source>
</reference>
<name>X1DG75_9ZZZZ</name>
<evidence type="ECO:0000313" key="1">
    <source>
        <dbReference type="EMBL" id="GAH04019.1"/>
    </source>
</evidence>
<comment type="caution">
    <text evidence="1">The sequence shown here is derived from an EMBL/GenBank/DDBJ whole genome shotgun (WGS) entry which is preliminary data.</text>
</comment>
<dbReference type="EMBL" id="BART01023101">
    <property type="protein sequence ID" value="GAH04019.1"/>
    <property type="molecule type" value="Genomic_DNA"/>
</dbReference>
<dbReference type="AlphaFoldDB" id="X1DG75"/>
<protein>
    <recommendedName>
        <fullName evidence="2">Glycosyl hydrolase family 13 catalytic domain-containing protein</fullName>
    </recommendedName>
</protein>
<feature type="non-terminal residue" evidence="1">
    <location>
        <position position="1"/>
    </location>
</feature>
<organism evidence="1">
    <name type="scientific">marine sediment metagenome</name>
    <dbReference type="NCBI Taxonomy" id="412755"/>
    <lineage>
        <taxon>unclassified sequences</taxon>
        <taxon>metagenomes</taxon>
        <taxon>ecological metagenomes</taxon>
    </lineage>
</organism>
<proteinExistence type="predicted"/>
<evidence type="ECO:0008006" key="2">
    <source>
        <dbReference type="Google" id="ProtNLM"/>
    </source>
</evidence>
<sequence length="74" mass="8581">SNVQSIKEHLNADINYQNKLLRFIENHDEPRAAVAFGADASMATSILHFLCFQRYLKAKKFQLLNCTRPNFVLR</sequence>
<gene>
    <name evidence="1" type="ORF">S01H4_42120</name>
</gene>